<evidence type="ECO:0000313" key="3">
    <source>
        <dbReference type="EMBL" id="MDQ0754009.1"/>
    </source>
</evidence>
<reference evidence="2 4" key="1">
    <citation type="submission" date="2023-07" db="EMBL/GenBank/DDBJ databases">
        <title>Comparative genomics of wheat-associated soil bacteria to identify genetic determinants of phenazine resistance.</title>
        <authorList>
            <person name="Mouncey N."/>
        </authorList>
    </citation>
    <scope>NUCLEOTIDE SEQUENCE [LARGE SCALE GENOMIC DNA]</scope>
    <source>
        <strain evidence="2 4">B3I12</strain>
    </source>
</reference>
<evidence type="ECO:0000313" key="4">
    <source>
        <dbReference type="Proteomes" id="UP001232755"/>
    </source>
</evidence>
<organism evidence="2 4">
    <name type="scientific">Streptomyces africanus</name>
    <dbReference type="NCBI Taxonomy" id="231024"/>
    <lineage>
        <taxon>Bacteria</taxon>
        <taxon>Bacillati</taxon>
        <taxon>Actinomycetota</taxon>
        <taxon>Actinomycetes</taxon>
        <taxon>Kitasatosporales</taxon>
        <taxon>Streptomycetaceae</taxon>
        <taxon>Streptomyces</taxon>
    </lineage>
</organism>
<sequence>MQENLEAARAYYEVHWTLCAPRSAGVGPAGGAVASNLRRPGALDGQPEWETALKEIDPDWNPAWPADWQRHYAALRELVRDEDGQAAQANVQPGVTIHGMDIGK</sequence>
<dbReference type="EMBL" id="JAUSYP010000001">
    <property type="protein sequence ID" value="MDQ0754009.1"/>
    <property type="molecule type" value="Genomic_DNA"/>
</dbReference>
<evidence type="ECO:0000313" key="2">
    <source>
        <dbReference type="EMBL" id="MDQ0745774.1"/>
    </source>
</evidence>
<comment type="caution">
    <text evidence="2">The sequence shown here is derived from an EMBL/GenBank/DDBJ whole genome shotgun (WGS) entry which is preliminary data.</text>
</comment>
<dbReference type="EMBL" id="JAUSYP010000001">
    <property type="protein sequence ID" value="MDQ0745774.1"/>
    <property type="molecule type" value="Genomic_DNA"/>
</dbReference>
<feature type="region of interest" description="Disordered" evidence="1">
    <location>
        <begin position="84"/>
        <end position="104"/>
    </location>
</feature>
<evidence type="ECO:0000256" key="1">
    <source>
        <dbReference type="SAM" id="MobiDB-lite"/>
    </source>
</evidence>
<dbReference type="Proteomes" id="UP001232755">
    <property type="component" value="Unassembled WGS sequence"/>
</dbReference>
<accession>A0ABU0QEF4</accession>
<keyword evidence="4" id="KW-1185">Reference proteome</keyword>
<gene>
    <name evidence="2" type="ORF">QF034_000005</name>
    <name evidence="3" type="ORF">QF034_008240</name>
</gene>
<protein>
    <submittedName>
        <fullName evidence="2">Uncharacterized protein</fullName>
    </submittedName>
</protein>
<proteinExistence type="predicted"/>
<name>A0ABU0QEF4_9ACTN</name>